<dbReference type="InterPro" id="IPR051384">
    <property type="entry name" value="Mth_GPCR"/>
</dbReference>
<dbReference type="AlphaFoldDB" id="A0A9N9QPF8"/>
<dbReference type="Gene3D" id="1.20.1070.10">
    <property type="entry name" value="Rhodopsin 7-helix transmembrane proteins"/>
    <property type="match status" value="1"/>
</dbReference>
<feature type="signal peptide" evidence="2">
    <location>
        <begin position="1"/>
        <end position="27"/>
    </location>
</feature>
<dbReference type="Proteomes" id="UP001152799">
    <property type="component" value="Chromosome 4"/>
</dbReference>
<keyword evidence="4" id="KW-1185">Reference proteome</keyword>
<feature type="transmembrane region" description="Helical" evidence="1">
    <location>
        <begin position="491"/>
        <end position="512"/>
    </location>
</feature>
<dbReference type="GO" id="GO:0005886">
    <property type="term" value="C:plasma membrane"/>
    <property type="evidence" value="ECO:0007669"/>
    <property type="project" value="TreeGrafter"/>
</dbReference>
<evidence type="ECO:0000313" key="3">
    <source>
        <dbReference type="EMBL" id="CAG9768216.1"/>
    </source>
</evidence>
<keyword evidence="1" id="KW-0472">Membrane</keyword>
<feature type="transmembrane region" description="Helical" evidence="1">
    <location>
        <begin position="323"/>
        <end position="343"/>
    </location>
</feature>
<evidence type="ECO:0000256" key="1">
    <source>
        <dbReference type="SAM" id="Phobius"/>
    </source>
</evidence>
<sequence length="561" mass="63730">MNDSSHIKMNMPSTIFFLCLCFNFSLQFDNNSSALTTPNYSIDPQLPGFEGSKLKSGAIVLADKRTLFIADLRHRHFDGELEFWVGTGSDPFSDTHKQLVYRDGSLANHTNIYVTLPENLTLDNITFIEGRFHNESLDYVSLQNVTRNDIRSYDESSTEINVYRIPKCCLQNQLLNESVGNQCGPTAKPIDLDINIFESNETGLDPDITINSTEYRLIPYIQDLNCSGDYVYRVIVTDRHGLIYNSSMIIEGTAILSHSDFCVDVYAMENSSVYTVTLQCSPQENTDPDFYMPVLIISAICFALTGAAYGIIFKPKHIYKGCIIIFAGSMCLAFISLVIMQVQNNNATCRLFGCVFLFTVIFAFLWLMILCLELLYLVIYPIEETRYDKRWRWYLGISLGITSVLFFVSIFSGGLGIPDVSDSFIMFYRQNSCRFYISSPRTYIIFTPMIVSILGSFTSLIILTTQINKNEANPKITNHVDWVMNRNSYKFLSRTYFIILIVATFWLINIFLHSNQLESGKTQLALDVIKASLGKYKPKICDGPHFLGHGRQGSEKLQKSE</sequence>
<gene>
    <name evidence="3" type="ORF">CEUTPL_LOCUS8763</name>
</gene>
<reference evidence="3" key="1">
    <citation type="submission" date="2022-01" db="EMBL/GenBank/DDBJ databases">
        <authorList>
            <person name="King R."/>
        </authorList>
    </citation>
    <scope>NUCLEOTIDE SEQUENCE</scope>
</reference>
<dbReference type="PANTHER" id="PTHR47154">
    <property type="entry name" value="G-PROTEIN COUPLED RECEPTOR MTH-RELATED"/>
    <property type="match status" value="1"/>
</dbReference>
<keyword evidence="2" id="KW-0732">Signal</keyword>
<proteinExistence type="predicted"/>
<evidence type="ECO:0000256" key="2">
    <source>
        <dbReference type="SAM" id="SignalP"/>
    </source>
</evidence>
<organism evidence="3 4">
    <name type="scientific">Ceutorhynchus assimilis</name>
    <name type="common">cabbage seed weevil</name>
    <dbReference type="NCBI Taxonomy" id="467358"/>
    <lineage>
        <taxon>Eukaryota</taxon>
        <taxon>Metazoa</taxon>
        <taxon>Ecdysozoa</taxon>
        <taxon>Arthropoda</taxon>
        <taxon>Hexapoda</taxon>
        <taxon>Insecta</taxon>
        <taxon>Pterygota</taxon>
        <taxon>Neoptera</taxon>
        <taxon>Endopterygota</taxon>
        <taxon>Coleoptera</taxon>
        <taxon>Polyphaga</taxon>
        <taxon>Cucujiformia</taxon>
        <taxon>Curculionidae</taxon>
        <taxon>Ceutorhynchinae</taxon>
        <taxon>Ceutorhynchus</taxon>
    </lineage>
</organism>
<feature type="transmembrane region" description="Helical" evidence="1">
    <location>
        <begin position="290"/>
        <end position="311"/>
    </location>
</feature>
<dbReference type="PANTHER" id="PTHR47154:SF2">
    <property type="entry name" value="G-PROTEIN COUPLED RECEPTOR MTH-RELATED"/>
    <property type="match status" value="1"/>
</dbReference>
<feature type="transmembrane region" description="Helical" evidence="1">
    <location>
        <begin position="355"/>
        <end position="379"/>
    </location>
</feature>
<dbReference type="GO" id="GO:0008528">
    <property type="term" value="F:G protein-coupled peptide receptor activity"/>
    <property type="evidence" value="ECO:0007669"/>
    <property type="project" value="TreeGrafter"/>
</dbReference>
<accession>A0A9N9QPF8</accession>
<protein>
    <submittedName>
        <fullName evidence="3">Uncharacterized protein</fullName>
    </submittedName>
</protein>
<feature type="transmembrane region" description="Helical" evidence="1">
    <location>
        <begin position="443"/>
        <end position="463"/>
    </location>
</feature>
<dbReference type="EMBL" id="OU892280">
    <property type="protein sequence ID" value="CAG9768216.1"/>
    <property type="molecule type" value="Genomic_DNA"/>
</dbReference>
<keyword evidence="1" id="KW-0812">Transmembrane</keyword>
<feature type="chain" id="PRO_5040250865" evidence="2">
    <location>
        <begin position="28"/>
        <end position="561"/>
    </location>
</feature>
<evidence type="ECO:0000313" key="4">
    <source>
        <dbReference type="Proteomes" id="UP001152799"/>
    </source>
</evidence>
<name>A0A9N9QPF8_9CUCU</name>
<keyword evidence="1" id="KW-1133">Transmembrane helix</keyword>
<dbReference type="OrthoDB" id="5854379at2759"/>
<feature type="transmembrane region" description="Helical" evidence="1">
    <location>
        <begin position="391"/>
        <end position="417"/>
    </location>
</feature>